<feature type="transmembrane region" description="Helical" evidence="5">
    <location>
        <begin position="141"/>
        <end position="163"/>
    </location>
</feature>
<protein>
    <recommendedName>
        <fullName evidence="8">Asc-type amino acid transporter 1</fullName>
    </recommendedName>
</protein>
<feature type="transmembrane region" description="Helical" evidence="5">
    <location>
        <begin position="169"/>
        <end position="188"/>
    </location>
</feature>
<proteinExistence type="predicted"/>
<dbReference type="Gene3D" id="1.20.1740.10">
    <property type="entry name" value="Amino acid/polyamine transporter I"/>
    <property type="match status" value="1"/>
</dbReference>
<name>A0ABV0WWR4_9TELE</name>
<dbReference type="EMBL" id="JAHRIM010071578">
    <property type="protein sequence ID" value="MEQ2273353.1"/>
    <property type="molecule type" value="Genomic_DNA"/>
</dbReference>
<dbReference type="InterPro" id="IPR002293">
    <property type="entry name" value="AA/rel_permease1"/>
</dbReference>
<evidence type="ECO:0000256" key="2">
    <source>
        <dbReference type="ARBA" id="ARBA00022692"/>
    </source>
</evidence>
<sequence>MTNIAYFTSMTPEELLTSNAVAVTFGEKLLGMFSWVMPISVALSTFGGINGYLFTSSRLCFSGAREGHLPYLLAMIHLKNCTPIPALLVCCFATVLILCLGETHNLINYVSFINYLSYGVTIAGLLYLRKKRPNLARPIKVNLLVPITYLIFWAVLLFCSLYSEPVVCGLGMVIMLTGVPVYFVGVQWREKPKWIYILLERVTYMGQKLCYVVFPQGDSSETEPLTAKAID</sequence>
<organism evidence="6 7">
    <name type="scientific">Xenotaenia resolanae</name>
    <dbReference type="NCBI Taxonomy" id="208358"/>
    <lineage>
        <taxon>Eukaryota</taxon>
        <taxon>Metazoa</taxon>
        <taxon>Chordata</taxon>
        <taxon>Craniata</taxon>
        <taxon>Vertebrata</taxon>
        <taxon>Euteleostomi</taxon>
        <taxon>Actinopterygii</taxon>
        <taxon>Neopterygii</taxon>
        <taxon>Teleostei</taxon>
        <taxon>Neoteleostei</taxon>
        <taxon>Acanthomorphata</taxon>
        <taxon>Ovalentaria</taxon>
        <taxon>Atherinomorphae</taxon>
        <taxon>Cyprinodontiformes</taxon>
        <taxon>Goodeidae</taxon>
        <taxon>Xenotaenia</taxon>
    </lineage>
</organism>
<feature type="transmembrane region" description="Helical" evidence="5">
    <location>
        <begin position="84"/>
        <end position="103"/>
    </location>
</feature>
<dbReference type="Proteomes" id="UP001444071">
    <property type="component" value="Unassembled WGS sequence"/>
</dbReference>
<comment type="caution">
    <text evidence="6">The sequence shown here is derived from an EMBL/GenBank/DDBJ whole genome shotgun (WGS) entry which is preliminary data.</text>
</comment>
<reference evidence="6 7" key="1">
    <citation type="submission" date="2021-06" db="EMBL/GenBank/DDBJ databases">
        <authorList>
            <person name="Palmer J.M."/>
        </authorList>
    </citation>
    <scope>NUCLEOTIDE SEQUENCE [LARGE SCALE GENOMIC DNA]</scope>
    <source>
        <strain evidence="6 7">XR_2019</strain>
        <tissue evidence="6">Muscle</tissue>
    </source>
</reference>
<evidence type="ECO:0000256" key="3">
    <source>
        <dbReference type="ARBA" id="ARBA00022989"/>
    </source>
</evidence>
<dbReference type="PANTHER" id="PTHR11785">
    <property type="entry name" value="AMINO ACID TRANSPORTER"/>
    <property type="match status" value="1"/>
</dbReference>
<evidence type="ECO:0000256" key="5">
    <source>
        <dbReference type="SAM" id="Phobius"/>
    </source>
</evidence>
<evidence type="ECO:0000256" key="4">
    <source>
        <dbReference type="ARBA" id="ARBA00023136"/>
    </source>
</evidence>
<dbReference type="Pfam" id="PF13520">
    <property type="entry name" value="AA_permease_2"/>
    <property type="match status" value="1"/>
</dbReference>
<dbReference type="InterPro" id="IPR050598">
    <property type="entry name" value="AminoAcid_Transporter"/>
</dbReference>
<keyword evidence="2 5" id="KW-0812">Transmembrane</keyword>
<keyword evidence="7" id="KW-1185">Reference proteome</keyword>
<gene>
    <name evidence="6" type="ORF">XENORESO_003035</name>
</gene>
<keyword evidence="3 5" id="KW-1133">Transmembrane helix</keyword>
<evidence type="ECO:0000256" key="1">
    <source>
        <dbReference type="ARBA" id="ARBA00004141"/>
    </source>
</evidence>
<feature type="transmembrane region" description="Helical" evidence="5">
    <location>
        <begin position="109"/>
        <end position="129"/>
    </location>
</feature>
<comment type="subcellular location">
    <subcellularLocation>
        <location evidence="1">Membrane</location>
        <topology evidence="1">Multi-pass membrane protein</topology>
    </subcellularLocation>
</comment>
<evidence type="ECO:0000313" key="6">
    <source>
        <dbReference type="EMBL" id="MEQ2273353.1"/>
    </source>
</evidence>
<evidence type="ECO:0000313" key="7">
    <source>
        <dbReference type="Proteomes" id="UP001444071"/>
    </source>
</evidence>
<accession>A0ABV0WWR4</accession>
<dbReference type="PANTHER" id="PTHR11785:SF518">
    <property type="entry name" value="ASC-TYPE AMINO ACID TRANSPORTER 1"/>
    <property type="match status" value="1"/>
</dbReference>
<feature type="transmembrane region" description="Helical" evidence="5">
    <location>
        <begin position="35"/>
        <end position="55"/>
    </location>
</feature>
<evidence type="ECO:0008006" key="8">
    <source>
        <dbReference type="Google" id="ProtNLM"/>
    </source>
</evidence>
<keyword evidence="4 5" id="KW-0472">Membrane</keyword>